<name>A0ABR1BS26_NECAM</name>
<evidence type="ECO:0000256" key="1">
    <source>
        <dbReference type="SAM" id="MobiDB-lite"/>
    </source>
</evidence>
<reference evidence="2 3" key="1">
    <citation type="submission" date="2023-08" db="EMBL/GenBank/DDBJ databases">
        <title>A Necator americanus chromosomal reference genome.</title>
        <authorList>
            <person name="Ilik V."/>
            <person name="Petrzelkova K.J."/>
            <person name="Pardy F."/>
            <person name="Fuh T."/>
            <person name="Niatou-Singa F.S."/>
            <person name="Gouil Q."/>
            <person name="Baker L."/>
            <person name="Ritchie M.E."/>
            <person name="Jex A.R."/>
            <person name="Gazzola D."/>
            <person name="Li H."/>
            <person name="Toshio Fujiwara R."/>
            <person name="Zhan B."/>
            <person name="Aroian R.V."/>
            <person name="Pafco B."/>
            <person name="Schwarz E.M."/>
        </authorList>
    </citation>
    <scope>NUCLEOTIDE SEQUENCE [LARGE SCALE GENOMIC DNA]</scope>
    <source>
        <strain evidence="2 3">Aroian</strain>
        <tissue evidence="2">Whole animal</tissue>
    </source>
</reference>
<comment type="caution">
    <text evidence="2">The sequence shown here is derived from an EMBL/GenBank/DDBJ whole genome shotgun (WGS) entry which is preliminary data.</text>
</comment>
<dbReference type="EMBL" id="JAVFWL010000001">
    <property type="protein sequence ID" value="KAK6728138.1"/>
    <property type="molecule type" value="Genomic_DNA"/>
</dbReference>
<evidence type="ECO:0000313" key="2">
    <source>
        <dbReference type="EMBL" id="KAK6728138.1"/>
    </source>
</evidence>
<feature type="region of interest" description="Disordered" evidence="1">
    <location>
        <begin position="173"/>
        <end position="202"/>
    </location>
</feature>
<accession>A0ABR1BS26</accession>
<organism evidence="2 3">
    <name type="scientific">Necator americanus</name>
    <name type="common">Human hookworm</name>
    <dbReference type="NCBI Taxonomy" id="51031"/>
    <lineage>
        <taxon>Eukaryota</taxon>
        <taxon>Metazoa</taxon>
        <taxon>Ecdysozoa</taxon>
        <taxon>Nematoda</taxon>
        <taxon>Chromadorea</taxon>
        <taxon>Rhabditida</taxon>
        <taxon>Rhabditina</taxon>
        <taxon>Rhabditomorpha</taxon>
        <taxon>Strongyloidea</taxon>
        <taxon>Ancylostomatidae</taxon>
        <taxon>Bunostominae</taxon>
        <taxon>Necator</taxon>
    </lineage>
</organism>
<keyword evidence="3" id="KW-1185">Reference proteome</keyword>
<feature type="compositionally biased region" description="Basic and acidic residues" evidence="1">
    <location>
        <begin position="330"/>
        <end position="353"/>
    </location>
</feature>
<gene>
    <name evidence="2" type="primary">Necator_chrI.g1784</name>
    <name evidence="2" type="ORF">RB195_005658</name>
</gene>
<dbReference type="Proteomes" id="UP001303046">
    <property type="component" value="Unassembled WGS sequence"/>
</dbReference>
<feature type="region of interest" description="Disordered" evidence="1">
    <location>
        <begin position="322"/>
        <end position="443"/>
    </location>
</feature>
<proteinExistence type="predicted"/>
<evidence type="ECO:0000313" key="3">
    <source>
        <dbReference type="Proteomes" id="UP001303046"/>
    </source>
</evidence>
<feature type="compositionally biased region" description="Low complexity" evidence="1">
    <location>
        <begin position="381"/>
        <end position="395"/>
    </location>
</feature>
<protein>
    <submittedName>
        <fullName evidence="2">Uncharacterized protein</fullName>
    </submittedName>
</protein>
<feature type="compositionally biased region" description="Basic residues" evidence="1">
    <location>
        <begin position="408"/>
        <end position="422"/>
    </location>
</feature>
<sequence length="443" mass="49571">MVVSCAANTPNERKYIISAHKRYLSECVHHRLSQHIVALCKGDDNSLEAPPAHRDSIKKGNTEETVHDHDAFCVFVYLVFPLCLSVPLPCLSDVLHSVSCISQPVHDNVAAFKTPCLSSTIKSIKEEKLTTAVEITKPKKPPDVPKKQKEQKLPALVDVKQKIFKFSPITKTEEKKKEPTKKHIPKLAPLQEKPQPKKGEKDISARSFHNTFLTEHFDNAEITNIIMPFKLLDFVQAFTTSVGPSADQRSTEEMRGDTLYKVKDDFPDLILPPLKNIDHTLPYLRELDVQATPACTPGRERPFGVRALKAFLNPLARTQAGTPVALSPAKPDKRLRTQSEEDSMEFVKPDRSRSKAVLSLPRVTPQNKLGPVEVSPREPEPAMVAQAAPQVATQQSKMVTQKKPTPSGRKRKGRTLRQHFQRLKNFVSGNKQPPEQQEKAPGT</sequence>